<accession>A0A4R5XE59</accession>
<evidence type="ECO:0000256" key="3">
    <source>
        <dbReference type="ARBA" id="ARBA00022525"/>
    </source>
</evidence>
<evidence type="ECO:0000313" key="6">
    <source>
        <dbReference type="EMBL" id="TDL29374.1"/>
    </source>
</evidence>
<evidence type="ECO:0000256" key="1">
    <source>
        <dbReference type="ARBA" id="ARBA00004613"/>
    </source>
</evidence>
<feature type="compositionally biased region" description="Low complexity" evidence="4">
    <location>
        <begin position="310"/>
        <end position="322"/>
    </location>
</feature>
<feature type="region of interest" description="Disordered" evidence="4">
    <location>
        <begin position="284"/>
        <end position="330"/>
    </location>
</feature>
<comment type="subcellular location">
    <subcellularLocation>
        <location evidence="1">Secreted</location>
    </subcellularLocation>
</comment>
<feature type="compositionally biased region" description="Low complexity" evidence="4">
    <location>
        <begin position="293"/>
        <end position="303"/>
    </location>
</feature>
<dbReference type="GO" id="GO:0005576">
    <property type="term" value="C:extracellular region"/>
    <property type="evidence" value="ECO:0007669"/>
    <property type="project" value="UniProtKB-SubCell"/>
</dbReference>
<protein>
    <recommendedName>
        <fullName evidence="8">Thioredoxin-like fold domain-containing protein</fullName>
    </recommendedName>
</protein>
<evidence type="ECO:0008006" key="8">
    <source>
        <dbReference type="Google" id="ProtNLM"/>
    </source>
</evidence>
<feature type="chain" id="PRO_5020251459" description="Thioredoxin-like fold domain-containing protein" evidence="5">
    <location>
        <begin position="20"/>
        <end position="330"/>
    </location>
</feature>
<dbReference type="EMBL" id="ML170156">
    <property type="protein sequence ID" value="TDL29374.1"/>
    <property type="molecule type" value="Genomic_DNA"/>
</dbReference>
<evidence type="ECO:0000313" key="7">
    <source>
        <dbReference type="Proteomes" id="UP000294933"/>
    </source>
</evidence>
<dbReference type="PROSITE" id="PS00473">
    <property type="entry name" value="GNRH"/>
    <property type="match status" value="1"/>
</dbReference>
<dbReference type="OrthoDB" id="2502001at2759"/>
<keyword evidence="5" id="KW-0732">Signal</keyword>
<name>A0A4R5XE59_9AGAM</name>
<dbReference type="VEuPathDB" id="FungiDB:BD410DRAFT_779774"/>
<feature type="signal peptide" evidence="5">
    <location>
        <begin position="1"/>
        <end position="19"/>
    </location>
</feature>
<sequence>MKLPMILLTSLALVSTVHAQYFSEGWKPGKPVSKAAPTSTGFTPVATSTERAKSPFDLSTYLESGPLKALFNRAGVNITEKLDMARELAKIWDPRIPFITDDNYEDLIVNEELTIQEEMQRVWVIVITITSAQAEGISKFVDQQFDKAYDLTAEAGDLPNVKWGRIDYMNVTSLTTKWGVWRAPYLVIAQHRGQTLRFYRPHQIRLKAEILREYLLQESYKDYPAWDSPYAPGGPRAFVFEWLAVVMTRIYDVVRPIPRWLLLIITGTLGSVLVNLLHRNKTQAPPEPEVQRAVAPAVSVPAAEVPPSPSTAKAGGAKSGGAKQRKGGKK</sequence>
<keyword evidence="3" id="KW-0964">Secreted</keyword>
<organism evidence="6 7">
    <name type="scientific">Rickenella mellea</name>
    <dbReference type="NCBI Taxonomy" id="50990"/>
    <lineage>
        <taxon>Eukaryota</taxon>
        <taxon>Fungi</taxon>
        <taxon>Dikarya</taxon>
        <taxon>Basidiomycota</taxon>
        <taxon>Agaricomycotina</taxon>
        <taxon>Agaricomycetes</taxon>
        <taxon>Hymenochaetales</taxon>
        <taxon>Rickenellaceae</taxon>
        <taxon>Rickenella</taxon>
    </lineage>
</organism>
<reference evidence="6 7" key="1">
    <citation type="submission" date="2018-06" db="EMBL/GenBank/DDBJ databases">
        <title>A transcriptomic atlas of mushroom development highlights an independent origin of complex multicellularity.</title>
        <authorList>
            <consortium name="DOE Joint Genome Institute"/>
            <person name="Krizsan K."/>
            <person name="Almasi E."/>
            <person name="Merenyi Z."/>
            <person name="Sahu N."/>
            <person name="Viragh M."/>
            <person name="Koszo T."/>
            <person name="Mondo S."/>
            <person name="Kiss B."/>
            <person name="Balint B."/>
            <person name="Kues U."/>
            <person name="Barry K."/>
            <person name="Hegedus J.C."/>
            <person name="Henrissat B."/>
            <person name="Johnson J."/>
            <person name="Lipzen A."/>
            <person name="Ohm R."/>
            <person name="Nagy I."/>
            <person name="Pangilinan J."/>
            <person name="Yan J."/>
            <person name="Xiong Y."/>
            <person name="Grigoriev I.V."/>
            <person name="Hibbett D.S."/>
            <person name="Nagy L.G."/>
        </authorList>
    </citation>
    <scope>NUCLEOTIDE SEQUENCE [LARGE SCALE GENOMIC DNA]</scope>
    <source>
        <strain evidence="6 7">SZMC22713</strain>
    </source>
</reference>
<comment type="similarity">
    <text evidence="2">Belongs to the GnRH family.</text>
</comment>
<dbReference type="AlphaFoldDB" id="A0A4R5XE59"/>
<proteinExistence type="inferred from homology"/>
<keyword evidence="7" id="KW-1185">Reference proteome</keyword>
<evidence type="ECO:0000256" key="5">
    <source>
        <dbReference type="SAM" id="SignalP"/>
    </source>
</evidence>
<evidence type="ECO:0000256" key="4">
    <source>
        <dbReference type="SAM" id="MobiDB-lite"/>
    </source>
</evidence>
<dbReference type="InterPro" id="IPR002012">
    <property type="entry name" value="GnRH"/>
</dbReference>
<dbReference type="Proteomes" id="UP000294933">
    <property type="component" value="Unassembled WGS sequence"/>
</dbReference>
<gene>
    <name evidence="6" type="ORF">BD410DRAFT_779774</name>
</gene>
<dbReference type="GO" id="GO:0005179">
    <property type="term" value="F:hormone activity"/>
    <property type="evidence" value="ECO:0007669"/>
    <property type="project" value="InterPro"/>
</dbReference>
<evidence type="ECO:0000256" key="2">
    <source>
        <dbReference type="ARBA" id="ARBA00010968"/>
    </source>
</evidence>